<dbReference type="PROSITE" id="PS00618">
    <property type="entry name" value="RECF_2"/>
    <property type="match status" value="1"/>
</dbReference>
<keyword evidence="7" id="KW-0067">ATP-binding</keyword>
<dbReference type="PANTHER" id="PTHR32182:SF0">
    <property type="entry name" value="DNA REPLICATION AND REPAIR PROTEIN RECF"/>
    <property type="match status" value="1"/>
</dbReference>
<dbReference type="Gene3D" id="1.20.1050.90">
    <property type="entry name" value="RecF/RecN/SMC, N-terminal domain"/>
    <property type="match status" value="1"/>
</dbReference>
<evidence type="ECO:0000256" key="8">
    <source>
        <dbReference type="ARBA" id="ARBA00023125"/>
    </source>
</evidence>
<keyword evidence="4" id="KW-0963">Cytoplasm</keyword>
<accession>A0A6J7H4W5</accession>
<dbReference type="Gene3D" id="3.40.50.300">
    <property type="entry name" value="P-loop containing nucleotide triphosphate hydrolases"/>
    <property type="match status" value="1"/>
</dbReference>
<keyword evidence="8" id="KW-0238">DNA-binding</keyword>
<dbReference type="NCBIfam" id="TIGR00611">
    <property type="entry name" value="recf"/>
    <property type="match status" value="1"/>
</dbReference>
<sequence>MGTPTAPAPGPSAVATHLVGLRVRDVRTYVEADVELGPGLTVVAGPNGAGKTNLLEAAYLACTGRSFRQAADADLVRRGAEVGHAAATVMAPSGPSVFSVGIDPAAPRGRRLRVDGSPVETLLDHPARPRMSVFLPDRMVLVKGGPALRRAHLDQLLAVLRPASMPVRRAFHEALRQRNALLSSLRARGADAERARGELAPWDRTLAEAAAGLTVARRETAEAIRPAVNERAVQLGLSGELEISYRPRADEDPDVVLAALQERHAGDLERGFTHHGPHRDDLAVRRDGRLITRFGSQGEQRLSLLALLLGEADVMEDASGSRPVLLLDDVMSELDADRRERLVGLISERGQALVTVTEAGHVPGADDPVVGRIDVTPGSAVASALASGGRAGSA</sequence>
<dbReference type="EMBL" id="CAFBMK010000071">
    <property type="protein sequence ID" value="CAB4914088.1"/>
    <property type="molecule type" value="Genomic_DNA"/>
</dbReference>
<evidence type="ECO:0000256" key="3">
    <source>
        <dbReference type="ARBA" id="ARBA00020170"/>
    </source>
</evidence>
<dbReference type="PANTHER" id="PTHR32182">
    <property type="entry name" value="DNA REPLICATION AND REPAIR PROTEIN RECF"/>
    <property type="match status" value="1"/>
</dbReference>
<dbReference type="GO" id="GO:0006260">
    <property type="term" value="P:DNA replication"/>
    <property type="evidence" value="ECO:0007669"/>
    <property type="project" value="UniProtKB-KW"/>
</dbReference>
<evidence type="ECO:0000256" key="4">
    <source>
        <dbReference type="ARBA" id="ARBA00022490"/>
    </source>
</evidence>
<dbReference type="SUPFAM" id="SSF52540">
    <property type="entry name" value="P-loop containing nucleoside triphosphate hydrolases"/>
    <property type="match status" value="1"/>
</dbReference>
<comment type="subcellular location">
    <subcellularLocation>
        <location evidence="1">Cytoplasm</location>
    </subcellularLocation>
</comment>
<evidence type="ECO:0000256" key="1">
    <source>
        <dbReference type="ARBA" id="ARBA00004496"/>
    </source>
</evidence>
<dbReference type="GO" id="GO:0000731">
    <property type="term" value="P:DNA synthesis involved in DNA repair"/>
    <property type="evidence" value="ECO:0007669"/>
    <property type="project" value="TreeGrafter"/>
</dbReference>
<name>A0A6J7H4W5_9ZZZZ</name>
<dbReference type="HAMAP" id="MF_00365">
    <property type="entry name" value="RecF"/>
    <property type="match status" value="1"/>
</dbReference>
<evidence type="ECO:0000313" key="10">
    <source>
        <dbReference type="EMBL" id="CAB4914088.1"/>
    </source>
</evidence>
<dbReference type="Pfam" id="PF02463">
    <property type="entry name" value="SMC_N"/>
    <property type="match status" value="1"/>
</dbReference>
<comment type="similarity">
    <text evidence="2">Belongs to the RecF family.</text>
</comment>
<reference evidence="10" key="1">
    <citation type="submission" date="2020-05" db="EMBL/GenBank/DDBJ databases">
        <authorList>
            <person name="Chiriac C."/>
            <person name="Salcher M."/>
            <person name="Ghai R."/>
            <person name="Kavagutti S V."/>
        </authorList>
    </citation>
    <scope>NUCLEOTIDE SEQUENCE</scope>
</reference>
<evidence type="ECO:0000256" key="6">
    <source>
        <dbReference type="ARBA" id="ARBA00022741"/>
    </source>
</evidence>
<dbReference type="InterPro" id="IPR027417">
    <property type="entry name" value="P-loop_NTPase"/>
</dbReference>
<evidence type="ECO:0000256" key="7">
    <source>
        <dbReference type="ARBA" id="ARBA00022840"/>
    </source>
</evidence>
<dbReference type="GO" id="GO:0006302">
    <property type="term" value="P:double-strand break repair"/>
    <property type="evidence" value="ECO:0007669"/>
    <property type="project" value="TreeGrafter"/>
</dbReference>
<evidence type="ECO:0000256" key="5">
    <source>
        <dbReference type="ARBA" id="ARBA00022705"/>
    </source>
</evidence>
<dbReference type="AlphaFoldDB" id="A0A6J7H4W5"/>
<organism evidence="10">
    <name type="scientific">freshwater metagenome</name>
    <dbReference type="NCBI Taxonomy" id="449393"/>
    <lineage>
        <taxon>unclassified sequences</taxon>
        <taxon>metagenomes</taxon>
        <taxon>ecological metagenomes</taxon>
    </lineage>
</organism>
<keyword evidence="5" id="KW-0235">DNA replication</keyword>
<gene>
    <name evidence="10" type="ORF">UFOPK3564_01452</name>
</gene>
<dbReference type="InterPro" id="IPR003395">
    <property type="entry name" value="RecF/RecN/SMC_N"/>
</dbReference>
<evidence type="ECO:0000256" key="2">
    <source>
        <dbReference type="ARBA" id="ARBA00008016"/>
    </source>
</evidence>
<feature type="domain" description="RecF/RecN/SMC N-terminal" evidence="9">
    <location>
        <begin position="18"/>
        <end position="367"/>
    </location>
</feature>
<proteinExistence type="inferred from homology"/>
<protein>
    <recommendedName>
        <fullName evidence="3">DNA replication and repair protein RecF</fullName>
    </recommendedName>
</protein>
<evidence type="ECO:0000259" key="9">
    <source>
        <dbReference type="Pfam" id="PF02463"/>
    </source>
</evidence>
<keyword evidence="6" id="KW-0547">Nucleotide-binding</keyword>
<dbReference type="GO" id="GO:0005737">
    <property type="term" value="C:cytoplasm"/>
    <property type="evidence" value="ECO:0007669"/>
    <property type="project" value="UniProtKB-SubCell"/>
</dbReference>
<dbReference type="GO" id="GO:0003697">
    <property type="term" value="F:single-stranded DNA binding"/>
    <property type="evidence" value="ECO:0007669"/>
    <property type="project" value="InterPro"/>
</dbReference>
<dbReference type="InterPro" id="IPR001238">
    <property type="entry name" value="DNA-binding_RecF"/>
</dbReference>
<dbReference type="InterPro" id="IPR018078">
    <property type="entry name" value="DNA-binding_RecF_CS"/>
</dbReference>
<dbReference type="InterPro" id="IPR042174">
    <property type="entry name" value="RecF_2"/>
</dbReference>
<dbReference type="GO" id="GO:0005524">
    <property type="term" value="F:ATP binding"/>
    <property type="evidence" value="ECO:0007669"/>
    <property type="project" value="UniProtKB-KW"/>
</dbReference>